<dbReference type="OrthoDB" id="366777at2759"/>
<feature type="coiled-coil region" evidence="1">
    <location>
        <begin position="878"/>
        <end position="905"/>
    </location>
</feature>
<dbReference type="GeneID" id="39873300"/>
<comment type="caution">
    <text evidence="2">The sequence shown here is derived from an EMBL/GenBank/DDBJ whole genome shotgun (WGS) entry which is preliminary data.</text>
</comment>
<feature type="coiled-coil region" evidence="1">
    <location>
        <begin position="794"/>
        <end position="821"/>
    </location>
</feature>
<organism evidence="2 3">
    <name type="scientific">Babesia ovata</name>
    <dbReference type="NCBI Taxonomy" id="189622"/>
    <lineage>
        <taxon>Eukaryota</taxon>
        <taxon>Sar</taxon>
        <taxon>Alveolata</taxon>
        <taxon>Apicomplexa</taxon>
        <taxon>Aconoidasida</taxon>
        <taxon>Piroplasmida</taxon>
        <taxon>Babesiidae</taxon>
        <taxon>Babesia</taxon>
    </lineage>
</organism>
<protein>
    <submittedName>
        <fullName evidence="2">Uncharacterized protein</fullName>
    </submittedName>
</protein>
<sequence>MAPKKLTDCPENLRESIDWLIQVRHGGDGRGLDQLAEALKKLIEGAIENANVSIKTEHDKFKGLVKSDPSKQKALDEIEERQHKLAELSGQLAQFIGTSEAIKEAIKNSFSIYLDRLSKLLDPSKYYACCKSKNKLKFDELKRLQDKLMNSEKLETIVSEINFKALLKPLEYNNDTCTHHHYKDSTTNEALKDVESKLESLAKLGDSLDKFNNEPNTILTNLCSGLEIFLGFSQETKGYNGTGIVYSDLDRLCDAVMAFVLHCLKGSEGLLTFYNPKIPSIISELSAVTGKGSGVKGFAEAIESVRQGLEGYESGMTSKSKKVVEDVTTIQSNFTSLREYLENTNNKNLQAQLQQVQEKSRLYWVKASLAEEARKALDPALSGKLDKHVSLGVHAADTFKKIAFNPEVIKAAKAVDDGLKSQKQNIDTAIEQGITDVQKTLNSGFDGIKQKLESLYQKKDEQFTSVNESIKDAKMLVSELLAKDAKKFNDQYRDYIIAKFESLKLSAAALKVDPNPGTQCQLEKEVNAVKQAVEEIEIAYQKKLRDVKMKVDLAVNQAVSRLQTVDTAVKNGLKHVREQIKIQLQGFLQHVWTAVELGMQRAAVGDIYAPTSGVMGLATGFQGAQLDKLESRFREVGQGSSGLAKKIQTVLSDLNLVKDDKSGTPTGDVLFEQLGGDIKAALENQLKDVIKDEISLIDLTTLMNAYYKETVEHGEHVRLRGLINLIKVPVSKDGFTGDGVTAGFKPVEMDGYTHKQVRSHDNEGVKSNYYRALQKVVNNINNLESLPGAIEDARKAAEKRMELLKGEIKGIETRIDKVEEVVESADYQLTEDINNISMAYNDAEQKSRHTINQLHNQLTNVVREAFSTLTHQVQSLFAKQKQAELAQLQNVVTAQLREIQRVIAEDKKTGVKGFLGKMKEGIDDQFSLPSNSEELIKNITFKNMATGAQKALGLCLDYVIEQMSPPDKPADSHLGDVEGISQRFDELLNYLKKPNDNNRKYNFDNTFSKSLDALNKSLSTFNPSRFENGKNPLLFDLLMDGMKALVEQLQYAYVNAYSEQTVKWKNTKLPDALALDDDELTENAIKCSNVFCSIISTLYNELSQLREDCKTGGNCEKKKIDLNNLLTFSTSGPTKTDTNPLGHFLKRCGFRVASLPDASNAELNNKPTMMGSHIFQLLVGHGRVFSRQDPDDDKSGDQSPVYKLLKHLHDYYKTCHLQYISSTKYPFTVRDMLHWLCGLWHNPVLGNVEQYFKTLFRKPKQYENTDYSAIPDYALKVEGTSNIQPYDLSTELYKVCSHAEKVLITILGYGDANGRYSCDFNTNPDDLSYPTNAGECLDWLIEICMRLNRQLYFLYNQCCNGKSSSGWLDCWYGKHVGGSSWRCNDKQCPKQDCDQKADQHYKCGLKSPLQSFLEDGLQGFLPHTYNKADCNMTCSLPNHFETASNTRRNACVLSQSSQRVGRQW</sequence>
<evidence type="ECO:0000256" key="1">
    <source>
        <dbReference type="SAM" id="Coils"/>
    </source>
</evidence>
<dbReference type="SUPFAM" id="SSF58113">
    <property type="entry name" value="Apolipoprotein A-I"/>
    <property type="match status" value="1"/>
</dbReference>
<accession>A0A2H6K968</accession>
<name>A0A2H6K968_9APIC</name>
<dbReference type="RefSeq" id="XP_028865773.1">
    <property type="nucleotide sequence ID" value="XM_029009940.1"/>
</dbReference>
<proteinExistence type="predicted"/>
<gene>
    <name evidence="2" type="ORF">BOVATA_010230</name>
</gene>
<keyword evidence="1" id="KW-0175">Coiled coil</keyword>
<evidence type="ECO:0000313" key="3">
    <source>
        <dbReference type="Proteomes" id="UP000236319"/>
    </source>
</evidence>
<dbReference type="VEuPathDB" id="PiroplasmaDB:BOVATA_010230"/>
<evidence type="ECO:0000313" key="2">
    <source>
        <dbReference type="EMBL" id="GBE59530.1"/>
    </source>
</evidence>
<dbReference type="EMBL" id="BDSA01000001">
    <property type="protein sequence ID" value="GBE59530.1"/>
    <property type="molecule type" value="Genomic_DNA"/>
</dbReference>
<keyword evidence="3" id="KW-1185">Reference proteome</keyword>
<dbReference type="Proteomes" id="UP000236319">
    <property type="component" value="Unassembled WGS sequence"/>
</dbReference>
<reference evidence="2 3" key="1">
    <citation type="journal article" date="2017" name="BMC Genomics">
        <title>Whole-genome assembly of Babesia ovata and comparative genomics between closely related pathogens.</title>
        <authorList>
            <person name="Yamagishi J."/>
            <person name="Asada M."/>
            <person name="Hakimi H."/>
            <person name="Tanaka T.Q."/>
            <person name="Sugimoto C."/>
            <person name="Kawazu S."/>
        </authorList>
    </citation>
    <scope>NUCLEOTIDE SEQUENCE [LARGE SCALE GENOMIC DNA]</scope>
    <source>
        <strain evidence="2 3">Miyake</strain>
    </source>
</reference>